<organism evidence="2 3">
    <name type="scientific">Pseudomonas cichorii</name>
    <dbReference type="NCBI Taxonomy" id="36746"/>
    <lineage>
        <taxon>Bacteria</taxon>
        <taxon>Pseudomonadati</taxon>
        <taxon>Pseudomonadota</taxon>
        <taxon>Gammaproteobacteria</taxon>
        <taxon>Pseudomonadales</taxon>
        <taxon>Pseudomonadaceae</taxon>
        <taxon>Pseudomonas</taxon>
    </lineage>
</organism>
<dbReference type="InterPro" id="IPR050698">
    <property type="entry name" value="MBL"/>
</dbReference>
<dbReference type="PANTHER" id="PTHR11203">
    <property type="entry name" value="CLEAVAGE AND POLYADENYLATION SPECIFICITY FACTOR FAMILY MEMBER"/>
    <property type="match status" value="1"/>
</dbReference>
<dbReference type="InterPro" id="IPR001279">
    <property type="entry name" value="Metallo-B-lactamas"/>
</dbReference>
<dbReference type="Gene3D" id="3.60.15.10">
    <property type="entry name" value="Ribonuclease Z/Hydroxyacylglutathione hydrolase-like"/>
    <property type="match status" value="1"/>
</dbReference>
<dbReference type="Pfam" id="PF00753">
    <property type="entry name" value="Lactamase_B"/>
    <property type="match status" value="1"/>
</dbReference>
<dbReference type="EMBL" id="RBRE01000052">
    <property type="protein sequence ID" value="RMQ45421.1"/>
    <property type="molecule type" value="Genomic_DNA"/>
</dbReference>
<reference evidence="2 3" key="1">
    <citation type="submission" date="2018-08" db="EMBL/GenBank/DDBJ databases">
        <title>Recombination of ecologically and evolutionarily significant loci maintains genetic cohesion in the Pseudomonas syringae species complex.</title>
        <authorList>
            <person name="Dillon M."/>
            <person name="Thakur S."/>
            <person name="Almeida R.N.D."/>
            <person name="Weir B.S."/>
            <person name="Guttman D.S."/>
        </authorList>
    </citation>
    <scope>NUCLEOTIDE SEQUENCE [LARGE SCALE GENOMIC DNA]</scope>
    <source>
        <strain evidence="2 3">ICMP 3353</strain>
    </source>
</reference>
<name>A0A3M4LWL9_PSECI</name>
<protein>
    <submittedName>
        <fullName evidence="2">Metallo-beta-lactamase</fullName>
    </submittedName>
</protein>
<dbReference type="SUPFAM" id="SSF56281">
    <property type="entry name" value="Metallo-hydrolase/oxidoreductase"/>
    <property type="match status" value="1"/>
</dbReference>
<comment type="caution">
    <text evidence="2">The sequence shown here is derived from an EMBL/GenBank/DDBJ whole genome shotgun (WGS) entry which is preliminary data.</text>
</comment>
<dbReference type="InterPro" id="IPR036866">
    <property type="entry name" value="RibonucZ/Hydroxyglut_hydro"/>
</dbReference>
<evidence type="ECO:0000313" key="3">
    <source>
        <dbReference type="Proteomes" id="UP000277236"/>
    </source>
</evidence>
<sequence>MFFPEIIHHGATQYVTGSCHQLCMDAANSLLIDCGALQASEPGAKDGTFDFSPADIKALIVTHVHFDHVGRIPQLLASGYRGPILCSEPSAHLLPLVMEDLLKFEFHHDRKQIERYLAAIEKRVIALPFDHWFDLVNTDTLVCKVRLQRAGHILGSAYVECDLRYPLDGRTQRVVFSGDLGADHAPMLPAPKSPERADIWCLKAPMATVFMRTVPRGSHALSRLSIRRWRIMARSCCPRSASGALRSCCTNWRISCAAKACRAGLSILPISLR</sequence>
<dbReference type="AlphaFoldDB" id="A0A3M4LWL9"/>
<dbReference type="CDD" id="cd16295">
    <property type="entry name" value="TTHA0252-CPSF-like_MBL-fold"/>
    <property type="match status" value="1"/>
</dbReference>
<proteinExistence type="predicted"/>
<feature type="domain" description="Metallo-beta-lactamase" evidence="1">
    <location>
        <begin position="16"/>
        <end position="219"/>
    </location>
</feature>
<evidence type="ECO:0000313" key="2">
    <source>
        <dbReference type="EMBL" id="RMQ45421.1"/>
    </source>
</evidence>
<dbReference type="PANTHER" id="PTHR11203:SF37">
    <property type="entry name" value="INTEGRATOR COMPLEX SUBUNIT 11"/>
    <property type="match status" value="1"/>
</dbReference>
<accession>A0A3M4LWL9</accession>
<dbReference type="Proteomes" id="UP000277236">
    <property type="component" value="Unassembled WGS sequence"/>
</dbReference>
<dbReference type="GO" id="GO:0004521">
    <property type="term" value="F:RNA endonuclease activity"/>
    <property type="evidence" value="ECO:0007669"/>
    <property type="project" value="TreeGrafter"/>
</dbReference>
<dbReference type="SMART" id="SM00849">
    <property type="entry name" value="Lactamase_B"/>
    <property type="match status" value="1"/>
</dbReference>
<evidence type="ECO:0000259" key="1">
    <source>
        <dbReference type="SMART" id="SM00849"/>
    </source>
</evidence>
<gene>
    <name evidence="2" type="ORF">ALQ04_00623</name>
</gene>